<sequence>MSGPATDAPATDAPATDAPATDAPERDTATRSDAPDAPPRRRYELDDRGFREVPKRWRKFYRVWQGDGDTLAPNEIICPVCKVVIRSVREFRAGDRVYCMPCMSRMVIVERADGTLEPEVTYERS</sequence>
<reference evidence="2 3" key="1">
    <citation type="submission" date="2020-10" db="EMBL/GenBank/DDBJ databases">
        <title>Connecting structure to function with the recovery of over 1000 high-quality activated sludge metagenome-assembled genomes encoding full-length rRNA genes using long-read sequencing.</title>
        <authorList>
            <person name="Singleton C.M."/>
            <person name="Petriglieri F."/>
            <person name="Kristensen J.M."/>
            <person name="Kirkegaard R.H."/>
            <person name="Michaelsen T.Y."/>
            <person name="Andersen M.H."/>
            <person name="Karst S.M."/>
            <person name="Dueholm M.S."/>
            <person name="Nielsen P.H."/>
            <person name="Albertsen M."/>
        </authorList>
    </citation>
    <scope>NUCLEOTIDE SEQUENCE [LARGE SCALE GENOMIC DNA]</scope>
    <source>
        <strain evidence="2">Lyne_18-Q3-R50-59_MAXAC.006</strain>
    </source>
</reference>
<evidence type="ECO:0000256" key="1">
    <source>
        <dbReference type="SAM" id="MobiDB-lite"/>
    </source>
</evidence>
<evidence type="ECO:0000313" key="2">
    <source>
        <dbReference type="EMBL" id="MBK9299043.1"/>
    </source>
</evidence>
<accession>A0A936NEU5</accession>
<organism evidence="2 3">
    <name type="scientific">Candidatus Neomicrothrix subdominans</name>
    <dbReference type="NCBI Taxonomy" id="2954438"/>
    <lineage>
        <taxon>Bacteria</taxon>
        <taxon>Bacillati</taxon>
        <taxon>Actinomycetota</taxon>
        <taxon>Acidimicrobiia</taxon>
        <taxon>Acidimicrobiales</taxon>
        <taxon>Microthrixaceae</taxon>
        <taxon>Candidatus Neomicrothrix</taxon>
    </lineage>
</organism>
<feature type="compositionally biased region" description="Low complexity" evidence="1">
    <location>
        <begin position="1"/>
        <end position="22"/>
    </location>
</feature>
<dbReference type="Proteomes" id="UP000727993">
    <property type="component" value="Unassembled WGS sequence"/>
</dbReference>
<evidence type="ECO:0000313" key="3">
    <source>
        <dbReference type="Proteomes" id="UP000727993"/>
    </source>
</evidence>
<dbReference type="EMBL" id="JADJZA010000011">
    <property type="protein sequence ID" value="MBK9299043.1"/>
    <property type="molecule type" value="Genomic_DNA"/>
</dbReference>
<name>A0A936NEU5_9ACTN</name>
<feature type="compositionally biased region" description="Basic and acidic residues" evidence="1">
    <location>
        <begin position="23"/>
        <end position="44"/>
    </location>
</feature>
<proteinExistence type="predicted"/>
<feature type="region of interest" description="Disordered" evidence="1">
    <location>
        <begin position="1"/>
        <end position="44"/>
    </location>
</feature>
<comment type="caution">
    <text evidence="2">The sequence shown here is derived from an EMBL/GenBank/DDBJ whole genome shotgun (WGS) entry which is preliminary data.</text>
</comment>
<dbReference type="AlphaFoldDB" id="A0A936NEU5"/>
<gene>
    <name evidence="2" type="ORF">IPN02_19915</name>
</gene>
<protein>
    <submittedName>
        <fullName evidence="2">Uncharacterized protein</fullName>
    </submittedName>
</protein>